<dbReference type="GeneID" id="92374427"/>
<accession>A0A1G4I801</accession>
<dbReference type="EMBL" id="CZPT02000876">
    <property type="protein sequence ID" value="SCU68077.1"/>
    <property type="molecule type" value="Genomic_DNA"/>
</dbReference>
<evidence type="ECO:0000313" key="2">
    <source>
        <dbReference type="Proteomes" id="UP000195570"/>
    </source>
</evidence>
<sequence length="128" mass="13398">MPDPWSPLQSVDKKLPSMAAFAPLVKRLATAVNLPSMAAAESVVCPWVSHSLRTFCSMVPSGAAVPLGFQSVPGAAVGLHAFPVFPVFVLSSAHTQKRASMAFAAFPLAVSEPQFACLVLPAWPPNAV</sequence>
<dbReference type="VEuPathDB" id="TriTrypDB:TEOVI_000048700"/>
<protein>
    <submittedName>
        <fullName evidence="1">Uncharacterized protein</fullName>
    </submittedName>
</protein>
<dbReference type="RefSeq" id="XP_067079309.1">
    <property type="nucleotide sequence ID" value="XM_067223208.1"/>
</dbReference>
<gene>
    <name evidence="1" type="ORF">TEOVI_000048700</name>
</gene>
<organism evidence="1 2">
    <name type="scientific">Trypanosoma equiperdum</name>
    <dbReference type="NCBI Taxonomy" id="5694"/>
    <lineage>
        <taxon>Eukaryota</taxon>
        <taxon>Discoba</taxon>
        <taxon>Euglenozoa</taxon>
        <taxon>Kinetoplastea</taxon>
        <taxon>Metakinetoplastina</taxon>
        <taxon>Trypanosomatida</taxon>
        <taxon>Trypanosomatidae</taxon>
        <taxon>Trypanosoma</taxon>
    </lineage>
</organism>
<keyword evidence="2" id="KW-1185">Reference proteome</keyword>
<dbReference type="AlphaFoldDB" id="A0A1G4I801"/>
<dbReference type="Proteomes" id="UP000195570">
    <property type="component" value="Unassembled WGS sequence"/>
</dbReference>
<proteinExistence type="predicted"/>
<comment type="caution">
    <text evidence="1">The sequence shown here is derived from an EMBL/GenBank/DDBJ whole genome shotgun (WGS) entry which is preliminary data.</text>
</comment>
<evidence type="ECO:0000313" key="1">
    <source>
        <dbReference type="EMBL" id="SCU68077.1"/>
    </source>
</evidence>
<reference evidence="1" key="1">
    <citation type="submission" date="2016-09" db="EMBL/GenBank/DDBJ databases">
        <authorList>
            <person name="Hebert L."/>
            <person name="Moumen B."/>
        </authorList>
    </citation>
    <scope>NUCLEOTIDE SEQUENCE [LARGE SCALE GENOMIC DNA]</scope>
    <source>
        <strain evidence="1">OVI</strain>
    </source>
</reference>
<name>A0A1G4I801_TRYEQ</name>